<evidence type="ECO:0000313" key="2">
    <source>
        <dbReference type="Proteomes" id="UP001497444"/>
    </source>
</evidence>
<dbReference type="EMBL" id="OZ020098">
    <property type="protein sequence ID" value="CAK9270621.1"/>
    <property type="molecule type" value="Genomic_DNA"/>
</dbReference>
<accession>A0ABP0WUT5</accession>
<organism evidence="1 2">
    <name type="scientific">Sphagnum jensenii</name>
    <dbReference type="NCBI Taxonomy" id="128206"/>
    <lineage>
        <taxon>Eukaryota</taxon>
        <taxon>Viridiplantae</taxon>
        <taxon>Streptophyta</taxon>
        <taxon>Embryophyta</taxon>
        <taxon>Bryophyta</taxon>
        <taxon>Sphagnophytina</taxon>
        <taxon>Sphagnopsida</taxon>
        <taxon>Sphagnales</taxon>
        <taxon>Sphagnaceae</taxon>
        <taxon>Sphagnum</taxon>
    </lineage>
</organism>
<dbReference type="Proteomes" id="UP001497444">
    <property type="component" value="Chromosome 3"/>
</dbReference>
<gene>
    <name evidence="1" type="ORF">CSSPJE1EN1_LOCUS16099</name>
</gene>
<keyword evidence="2" id="KW-1185">Reference proteome</keyword>
<reference evidence="1" key="1">
    <citation type="submission" date="2024-02" db="EMBL/GenBank/DDBJ databases">
        <authorList>
            <consortium name="ELIXIR-Norway"/>
            <consortium name="Elixir Norway"/>
        </authorList>
    </citation>
    <scope>NUCLEOTIDE SEQUENCE</scope>
</reference>
<name>A0ABP0WUT5_9BRYO</name>
<proteinExistence type="predicted"/>
<protein>
    <submittedName>
        <fullName evidence="1">Uncharacterized protein</fullName>
    </submittedName>
</protein>
<evidence type="ECO:0000313" key="1">
    <source>
        <dbReference type="EMBL" id="CAK9270621.1"/>
    </source>
</evidence>
<sequence length="121" mass="14067">MVESRRLLLDDGGLLLLHGDGGIGRGSAVGRRWRRWSCCYVMVAAELLLCSNGGVGVIVRWRLRSLLHFWPPGCYCKRQDKHSTITKIVSFLPTCLRRKLQLYTQRFYFVFELDSEVWNFD</sequence>